<gene>
    <name evidence="1" type="ORF">C8N24_1212</name>
</gene>
<dbReference type="OrthoDB" id="5241462at2"/>
<evidence type="ECO:0000313" key="2">
    <source>
        <dbReference type="Proteomes" id="UP000278962"/>
    </source>
</evidence>
<reference evidence="1 2" key="1">
    <citation type="submission" date="2018-10" db="EMBL/GenBank/DDBJ databases">
        <title>Genomic Encyclopedia of Archaeal and Bacterial Type Strains, Phase II (KMG-II): from individual species to whole genera.</title>
        <authorList>
            <person name="Goeker M."/>
        </authorList>
    </citation>
    <scope>NUCLEOTIDE SEQUENCE [LARGE SCALE GENOMIC DNA]</scope>
    <source>
        <strain evidence="1 2">DSM 14954</strain>
    </source>
</reference>
<dbReference type="EMBL" id="RBIL01000001">
    <property type="protein sequence ID" value="RKQ91390.1"/>
    <property type="molecule type" value="Genomic_DNA"/>
</dbReference>
<proteinExistence type="predicted"/>
<protein>
    <submittedName>
        <fullName evidence="1">Uncharacterized protein</fullName>
    </submittedName>
</protein>
<organism evidence="1 2">
    <name type="scientific">Solirubrobacter pauli</name>
    <dbReference type="NCBI Taxonomy" id="166793"/>
    <lineage>
        <taxon>Bacteria</taxon>
        <taxon>Bacillati</taxon>
        <taxon>Actinomycetota</taxon>
        <taxon>Thermoleophilia</taxon>
        <taxon>Solirubrobacterales</taxon>
        <taxon>Solirubrobacteraceae</taxon>
        <taxon>Solirubrobacter</taxon>
    </lineage>
</organism>
<dbReference type="AlphaFoldDB" id="A0A660LC33"/>
<comment type="caution">
    <text evidence="1">The sequence shown here is derived from an EMBL/GenBank/DDBJ whole genome shotgun (WGS) entry which is preliminary data.</text>
</comment>
<dbReference type="RefSeq" id="WP_121248955.1">
    <property type="nucleotide sequence ID" value="NZ_RBIL01000001.1"/>
</dbReference>
<dbReference type="Proteomes" id="UP000278962">
    <property type="component" value="Unassembled WGS sequence"/>
</dbReference>
<sequence length="409" mass="44264">MHNRALHDSLAAFVQEAAWQLAEEVSGGAEIPFELDATPTRNAPLYCYRPLTGRFIAQRRTMLSRLPSYPQAARGLAALPDLPAYLVKRGRRAPAHEMPDAALQAFLGAVWEDVTDFVYDEARFAAAYAELEEVSYSGCALSLVITPVDGLVIESDEVALGEGLSLVRAATLTDAPHGLPEEDPHATVAVLTLESRDGRALEQAGRRLRRLQTALRLWDDAEPALGPTAHARTDGSPWLAIPLATGIRRPSEDCLLNADEEDPLRAFCGLVARRTPRSGELAWALRRFELGCERGSALEALTDWLLAARALLANADQPGYDGAAERLAAICAEQHDRPALEARVREAISLERAAVVGFVKSSPQVEELVAELGGCLRAVLRDVLCGHLDPNLRKVADELRGAGSVEQPA</sequence>
<name>A0A660LC33_9ACTN</name>
<evidence type="ECO:0000313" key="1">
    <source>
        <dbReference type="EMBL" id="RKQ91390.1"/>
    </source>
</evidence>
<accession>A0A660LC33</accession>
<keyword evidence="2" id="KW-1185">Reference proteome</keyword>